<organism evidence="1 2">
    <name type="scientific">Sulfurirhabdus autotrophica</name>
    <dbReference type="NCBI Taxonomy" id="1706046"/>
    <lineage>
        <taxon>Bacteria</taxon>
        <taxon>Pseudomonadati</taxon>
        <taxon>Pseudomonadota</taxon>
        <taxon>Betaproteobacteria</taxon>
        <taxon>Nitrosomonadales</taxon>
        <taxon>Sulfuricellaceae</taxon>
        <taxon>Sulfurirhabdus</taxon>
    </lineage>
</organism>
<accession>A0A4R3XYW4</accession>
<comment type="caution">
    <text evidence="1">The sequence shown here is derived from an EMBL/GenBank/DDBJ whole genome shotgun (WGS) entry which is preliminary data.</text>
</comment>
<proteinExistence type="predicted"/>
<dbReference type="RefSeq" id="WP_223248184.1">
    <property type="nucleotide sequence ID" value="NZ_BHVT01000015.1"/>
</dbReference>
<dbReference type="EMBL" id="SMCO01000012">
    <property type="protein sequence ID" value="TCV84297.1"/>
    <property type="molecule type" value="Genomic_DNA"/>
</dbReference>
<reference evidence="1 2" key="1">
    <citation type="submission" date="2019-03" db="EMBL/GenBank/DDBJ databases">
        <title>Genomic Encyclopedia of Type Strains, Phase IV (KMG-IV): sequencing the most valuable type-strain genomes for metagenomic binning, comparative biology and taxonomic classification.</title>
        <authorList>
            <person name="Goeker M."/>
        </authorList>
    </citation>
    <scope>NUCLEOTIDE SEQUENCE [LARGE SCALE GENOMIC DNA]</scope>
    <source>
        <strain evidence="1 2">DSM 100309</strain>
    </source>
</reference>
<dbReference type="AlphaFoldDB" id="A0A4R3XYW4"/>
<dbReference type="Proteomes" id="UP000295367">
    <property type="component" value="Unassembled WGS sequence"/>
</dbReference>
<name>A0A4R3XYW4_9PROT</name>
<gene>
    <name evidence="1" type="ORF">EDC63_11262</name>
</gene>
<protein>
    <submittedName>
        <fullName evidence="1">Uncharacterized protein</fullName>
    </submittedName>
</protein>
<evidence type="ECO:0000313" key="2">
    <source>
        <dbReference type="Proteomes" id="UP000295367"/>
    </source>
</evidence>
<sequence>MSNISEFVDPNADFDENNPLRANAIHLQGATKKGKPCSLINNTGDSLPQNELQEILDALIENDAFGFKSLSANGGETINLDRKESSHIQVGENLYRLIVFRYVARIENF</sequence>
<keyword evidence="2" id="KW-1185">Reference proteome</keyword>
<evidence type="ECO:0000313" key="1">
    <source>
        <dbReference type="EMBL" id="TCV84297.1"/>
    </source>
</evidence>